<feature type="region of interest" description="Disordered" evidence="1">
    <location>
        <begin position="193"/>
        <end position="255"/>
    </location>
</feature>
<dbReference type="PANTHER" id="PTHR37024:SF5">
    <property type="entry name" value="IMPA N-TERMINAL DOMAIN-CONTAINING PROTEIN"/>
    <property type="match status" value="1"/>
</dbReference>
<feature type="domain" description="ImpA N-terminal" evidence="2">
    <location>
        <begin position="28"/>
        <end position="130"/>
    </location>
</feature>
<dbReference type="NCBIfam" id="TIGR03362">
    <property type="entry name" value="VI_chp_7"/>
    <property type="match status" value="1"/>
</dbReference>
<sequence length="559" mass="59937">MPEVDTTSLLNDPRADYGTVAIDASTSVEDFRDSAEFEALEADFRKTETEGPSAVDWKSYNARSLDVIKTQSKDLVLGTRLAYGLYLDEGYTGLGVGLSILRGMVSEHWEELFPPVKRERGRVGAFDWLAEKLAPAVEAKPPSDDALVYALVSHEMLTQLDDLLEQKLSKYSVAMGPLVRALRPHAKAAQQVLDAAAEAEKQAEAPQSTTAPEVDVQKEPLAAREAEAPAPQPAQVAQPAPQPAPPPAPVEVPAISADGNADASAQAIFNAASKVATSIRQQSPADSRAYLCARFAIWGRIQAAPPSSAGKTSLPPPQKAKIAEIEALLSAGNNEALVKAAESGFVASPFWLDAQYHVAKAMQSLGADYDAANRTVTAELASFLKRVPGLVELSFNSGMSFASPETRSWIQELTKAPDDAGGGGVSELDMIAAAANAEGQSGRVQGGLQILSDHANSRASERERFLSQIKMGEYCLRFELLAPVFALISRLRETSEKRALDMWEPELAVELAKLSWRGLSHKNARQFINEGHGIEMKAEIMGTLAALNLPVAAELSGKK</sequence>
<protein>
    <submittedName>
        <fullName evidence="3">Type VI secretion system protein TssA</fullName>
    </submittedName>
</protein>
<dbReference type="PANTHER" id="PTHR37024">
    <property type="entry name" value="TYPE VI SECRETION SYSTEM DUF2094 AND IMPA-RELATED DOMAIN PROTEIN"/>
    <property type="match status" value="1"/>
</dbReference>
<comment type="caution">
    <text evidence="3">The sequence shown here is derived from an EMBL/GenBank/DDBJ whole genome shotgun (WGS) entry which is preliminary data.</text>
</comment>
<evidence type="ECO:0000313" key="4">
    <source>
        <dbReference type="Proteomes" id="UP000615687"/>
    </source>
</evidence>
<evidence type="ECO:0000256" key="1">
    <source>
        <dbReference type="SAM" id="MobiDB-lite"/>
    </source>
</evidence>
<dbReference type="InterPro" id="IPR010657">
    <property type="entry name" value="ImpA_N"/>
</dbReference>
<dbReference type="Proteomes" id="UP000615687">
    <property type="component" value="Unassembled WGS sequence"/>
</dbReference>
<organism evidence="3 4">
    <name type="scientific">Roseibium polysiphoniae</name>
    <dbReference type="NCBI Taxonomy" id="2571221"/>
    <lineage>
        <taxon>Bacteria</taxon>
        <taxon>Pseudomonadati</taxon>
        <taxon>Pseudomonadota</taxon>
        <taxon>Alphaproteobacteria</taxon>
        <taxon>Hyphomicrobiales</taxon>
        <taxon>Stappiaceae</taxon>
        <taxon>Roseibium</taxon>
    </lineage>
</organism>
<name>A0ABR9CAW1_9HYPH</name>
<keyword evidence="4" id="KW-1185">Reference proteome</keyword>
<evidence type="ECO:0000259" key="2">
    <source>
        <dbReference type="Pfam" id="PF06812"/>
    </source>
</evidence>
<reference evidence="3 4" key="1">
    <citation type="submission" date="2020-09" db="EMBL/GenBank/DDBJ databases">
        <title>The genome sequence of type strain Labrenzia polysiphoniae KACC 19711.</title>
        <authorList>
            <person name="Liu Y."/>
        </authorList>
    </citation>
    <scope>NUCLEOTIDE SEQUENCE [LARGE SCALE GENOMIC DNA]</scope>
    <source>
        <strain evidence="3 4">KACC 19711</strain>
    </source>
</reference>
<gene>
    <name evidence="3" type="primary">tssA</name>
    <name evidence="3" type="ORF">IG617_10395</name>
</gene>
<dbReference type="RefSeq" id="WP_192109183.1">
    <property type="nucleotide sequence ID" value="NZ_JACYXJ010000004.1"/>
</dbReference>
<dbReference type="EMBL" id="JACYXJ010000004">
    <property type="protein sequence ID" value="MBD8876694.1"/>
    <property type="molecule type" value="Genomic_DNA"/>
</dbReference>
<feature type="compositionally biased region" description="Basic and acidic residues" evidence="1">
    <location>
        <begin position="215"/>
        <end position="227"/>
    </location>
</feature>
<evidence type="ECO:0000313" key="3">
    <source>
        <dbReference type="EMBL" id="MBD8876694.1"/>
    </source>
</evidence>
<accession>A0ABR9CAW1</accession>
<dbReference type="InterPro" id="IPR017739">
    <property type="entry name" value="T6SS-assoc_VCA0119"/>
</dbReference>
<feature type="compositionally biased region" description="Pro residues" evidence="1">
    <location>
        <begin position="240"/>
        <end position="250"/>
    </location>
</feature>
<proteinExistence type="predicted"/>
<dbReference type="Pfam" id="PF06812">
    <property type="entry name" value="ImpA_N"/>
    <property type="match status" value="1"/>
</dbReference>
<dbReference type="Pfam" id="PF16989">
    <property type="entry name" value="T6SS_VasJ"/>
    <property type="match status" value="1"/>
</dbReference>